<comment type="caution">
    <text evidence="2">The sequence shown here is derived from an EMBL/GenBank/DDBJ whole genome shotgun (WGS) entry which is preliminary data.</text>
</comment>
<dbReference type="Proteomes" id="UP000554342">
    <property type="component" value="Unassembled WGS sequence"/>
</dbReference>
<dbReference type="InterPro" id="IPR000944">
    <property type="entry name" value="Tscrpt_reg_Rrf2"/>
</dbReference>
<dbReference type="Pfam" id="PF02082">
    <property type="entry name" value="Rrf2"/>
    <property type="match status" value="1"/>
</dbReference>
<dbReference type="GO" id="GO:0003700">
    <property type="term" value="F:DNA-binding transcription factor activity"/>
    <property type="evidence" value="ECO:0007669"/>
    <property type="project" value="TreeGrafter"/>
</dbReference>
<dbReference type="NCBIfam" id="TIGR00738">
    <property type="entry name" value="rrf2_super"/>
    <property type="match status" value="1"/>
</dbReference>
<dbReference type="PANTHER" id="PTHR33221">
    <property type="entry name" value="WINGED HELIX-TURN-HELIX TRANSCRIPTIONAL REGULATOR, RRF2 FAMILY"/>
    <property type="match status" value="1"/>
</dbReference>
<proteinExistence type="predicted"/>
<reference evidence="2 3" key="1">
    <citation type="submission" date="2020-08" db="EMBL/GenBank/DDBJ databases">
        <title>Genomic Encyclopedia of Type Strains, Phase IV (KMG-IV): sequencing the most valuable type-strain genomes for metagenomic binning, comparative biology and taxonomic classification.</title>
        <authorList>
            <person name="Goeker M."/>
        </authorList>
    </citation>
    <scope>NUCLEOTIDE SEQUENCE [LARGE SCALE GENOMIC DNA]</scope>
    <source>
        <strain evidence="2 3">DSM 27203</strain>
    </source>
</reference>
<protein>
    <submittedName>
        <fullName evidence="2">Rrf2 family nitric oxide-sensitive transcriptional repressor</fullName>
    </submittedName>
</protein>
<dbReference type="InterPro" id="IPR036388">
    <property type="entry name" value="WH-like_DNA-bd_sf"/>
</dbReference>
<dbReference type="AlphaFoldDB" id="A0A840Z296"/>
<keyword evidence="1" id="KW-0238">DNA-binding</keyword>
<dbReference type="GO" id="GO:0003677">
    <property type="term" value="F:DNA binding"/>
    <property type="evidence" value="ECO:0007669"/>
    <property type="project" value="UniProtKB-KW"/>
</dbReference>
<dbReference type="Gene3D" id="1.10.10.10">
    <property type="entry name" value="Winged helix-like DNA-binding domain superfamily/Winged helix DNA-binding domain"/>
    <property type="match status" value="1"/>
</dbReference>
<evidence type="ECO:0000256" key="1">
    <source>
        <dbReference type="ARBA" id="ARBA00023125"/>
    </source>
</evidence>
<dbReference type="EMBL" id="JACIJI010000006">
    <property type="protein sequence ID" value="MBB5719919.1"/>
    <property type="molecule type" value="Genomic_DNA"/>
</dbReference>
<dbReference type="PANTHER" id="PTHR33221:SF4">
    <property type="entry name" value="HTH-TYPE TRANSCRIPTIONAL REPRESSOR NSRR"/>
    <property type="match status" value="1"/>
</dbReference>
<organism evidence="2 3">
    <name type="scientific">Stakelama sediminis</name>
    <dbReference type="NCBI Taxonomy" id="463200"/>
    <lineage>
        <taxon>Bacteria</taxon>
        <taxon>Pseudomonadati</taxon>
        <taxon>Pseudomonadota</taxon>
        <taxon>Alphaproteobacteria</taxon>
        <taxon>Sphingomonadales</taxon>
        <taxon>Sphingomonadaceae</taxon>
        <taxon>Stakelama</taxon>
    </lineage>
</organism>
<evidence type="ECO:0000313" key="3">
    <source>
        <dbReference type="Proteomes" id="UP000554342"/>
    </source>
</evidence>
<dbReference type="InterPro" id="IPR036390">
    <property type="entry name" value="WH_DNA-bd_sf"/>
</dbReference>
<dbReference type="PROSITE" id="PS51197">
    <property type="entry name" value="HTH_RRF2_2"/>
    <property type="match status" value="1"/>
</dbReference>
<gene>
    <name evidence="2" type="ORF">FHR23_002875</name>
</gene>
<keyword evidence="3" id="KW-1185">Reference proteome</keyword>
<dbReference type="GO" id="GO:0005829">
    <property type="term" value="C:cytosol"/>
    <property type="evidence" value="ECO:0007669"/>
    <property type="project" value="TreeGrafter"/>
</dbReference>
<sequence>MHIFSQQQSLIVENPLKLTRFTDYAMRTLMHLAAHQDRLCSIAEVAQTYGISQNHLMKVVNDLVRAGYIEGIRGRSGGIRLGKPASEINLGILVRHTEGGFELADCGNCVISPRCRLTGILKEALSAFLTVLDQYTLADLTVRPRDFEEIFGLPQITRRSGDCT</sequence>
<dbReference type="SUPFAM" id="SSF46785">
    <property type="entry name" value="Winged helix' DNA-binding domain"/>
    <property type="match status" value="1"/>
</dbReference>
<name>A0A840Z296_9SPHN</name>
<evidence type="ECO:0000313" key="2">
    <source>
        <dbReference type="EMBL" id="MBB5719919.1"/>
    </source>
</evidence>
<accession>A0A840Z296</accession>